<dbReference type="Proteomes" id="UP000536720">
    <property type="component" value="Unassembled WGS sequence"/>
</dbReference>
<name>A0A7Y5Z992_9PSED</name>
<dbReference type="InterPro" id="IPR002740">
    <property type="entry name" value="EVE_domain"/>
</dbReference>
<comment type="similarity">
    <text evidence="1">Belongs to the UPF0310 family.</text>
</comment>
<reference evidence="3 4" key="1">
    <citation type="journal article" date="2020" name="Front. Plant Sci.">
        <title>Isolation of Rhizosphere Bacteria That Improve Quality and Water Stress Tolerance in Greenhouse Ornamentals.</title>
        <authorList>
            <person name="Nordstedt N.P."/>
            <person name="Jones M.L."/>
        </authorList>
    </citation>
    <scope>NUCLEOTIDE SEQUENCE [LARGE SCALE GENOMIC DNA]</scope>
    <source>
        <strain evidence="3 4">C7D2</strain>
    </source>
</reference>
<dbReference type="SUPFAM" id="SSF88697">
    <property type="entry name" value="PUA domain-like"/>
    <property type="match status" value="1"/>
</dbReference>
<protein>
    <recommendedName>
        <fullName evidence="1">UPF0310 protein HNO91_17510</fullName>
    </recommendedName>
</protein>
<evidence type="ECO:0000313" key="3">
    <source>
        <dbReference type="EMBL" id="NUT88236.1"/>
    </source>
</evidence>
<evidence type="ECO:0000259" key="2">
    <source>
        <dbReference type="Pfam" id="PF01878"/>
    </source>
</evidence>
<gene>
    <name evidence="3" type="ORF">HNO91_17510</name>
</gene>
<organism evidence="3 4">
    <name type="scientific">Pseudomonas corrugata</name>
    <dbReference type="NCBI Taxonomy" id="47879"/>
    <lineage>
        <taxon>Bacteria</taxon>
        <taxon>Pseudomonadati</taxon>
        <taxon>Pseudomonadota</taxon>
        <taxon>Gammaproteobacteria</taxon>
        <taxon>Pseudomonadales</taxon>
        <taxon>Pseudomonadaceae</taxon>
        <taxon>Pseudomonas</taxon>
    </lineage>
</organism>
<dbReference type="InterPro" id="IPR015947">
    <property type="entry name" value="PUA-like_sf"/>
</dbReference>
<dbReference type="EMBL" id="JABFMR010000015">
    <property type="protein sequence ID" value="NUT88236.1"/>
    <property type="molecule type" value="Genomic_DNA"/>
</dbReference>
<dbReference type="CDD" id="cd21132">
    <property type="entry name" value="EVE-like"/>
    <property type="match status" value="1"/>
</dbReference>
<comment type="caution">
    <text evidence="3">The sequence shown here is derived from an EMBL/GenBank/DDBJ whole genome shotgun (WGS) entry which is preliminary data.</text>
</comment>
<dbReference type="InterPro" id="IPR022996">
    <property type="entry name" value="UPF0310"/>
</dbReference>
<dbReference type="RefSeq" id="WP_175363163.1">
    <property type="nucleotide sequence ID" value="NZ_JABFMR010000015.1"/>
</dbReference>
<evidence type="ECO:0000256" key="1">
    <source>
        <dbReference type="HAMAP-Rule" id="MF_00771"/>
    </source>
</evidence>
<dbReference type="Pfam" id="PF01878">
    <property type="entry name" value="EVE"/>
    <property type="match status" value="1"/>
</dbReference>
<dbReference type="AlphaFoldDB" id="A0A7Y5Z992"/>
<dbReference type="Gene3D" id="3.10.590.10">
    <property type="entry name" value="ph1033 like domains"/>
    <property type="match status" value="1"/>
</dbReference>
<accession>A0A7Y5Z992</accession>
<sequence>MSQAWLGVVSRSHVWRGMEGGFAQVCHGKKEPLRKMSKGDIFVYYSPNIEVQGAPLKAFTAIGKIEDDEVFEFDMGAGFVPFRRRVRYAKAKEVALDLVRGELDLCVPPNWGVVLRRGLIPLTDKDICTIACAMGVDLLELRRN</sequence>
<dbReference type="NCBIfam" id="NF002616">
    <property type="entry name" value="PRK02268.1-2"/>
    <property type="match status" value="1"/>
</dbReference>
<feature type="domain" description="EVE" evidence="2">
    <location>
        <begin position="4"/>
        <end position="70"/>
    </location>
</feature>
<evidence type="ECO:0000313" key="4">
    <source>
        <dbReference type="Proteomes" id="UP000536720"/>
    </source>
</evidence>
<proteinExistence type="inferred from homology"/>
<dbReference type="HAMAP" id="MF_00771">
    <property type="entry name" value="UPF0310"/>
    <property type="match status" value="1"/>
</dbReference>